<reference evidence="2 3" key="1">
    <citation type="journal article" date="2021" name="Sci. Rep.">
        <title>The distribution of antibiotic resistance genes in chicken gut microbiota commensals.</title>
        <authorList>
            <person name="Juricova H."/>
            <person name="Matiasovicova J."/>
            <person name="Kubasova T."/>
            <person name="Cejkova D."/>
            <person name="Rychlik I."/>
        </authorList>
    </citation>
    <scope>NUCLEOTIDE SEQUENCE [LARGE SCALE GENOMIC DNA]</scope>
    <source>
        <strain evidence="2 3">An431b</strain>
    </source>
</reference>
<keyword evidence="1" id="KW-0472">Membrane</keyword>
<dbReference type="Proteomes" id="UP000729290">
    <property type="component" value="Unassembled WGS sequence"/>
</dbReference>
<feature type="transmembrane region" description="Helical" evidence="1">
    <location>
        <begin position="73"/>
        <end position="94"/>
    </location>
</feature>
<dbReference type="EMBL" id="JACSNV010000003">
    <property type="protein sequence ID" value="MBM6877201.1"/>
    <property type="molecule type" value="Genomic_DNA"/>
</dbReference>
<keyword evidence="1" id="KW-0812">Transmembrane</keyword>
<gene>
    <name evidence="2" type="ORF">H9X83_03365</name>
</gene>
<evidence type="ECO:0000313" key="3">
    <source>
        <dbReference type="Proteomes" id="UP000729290"/>
    </source>
</evidence>
<accession>A0ABS2G6V7</accession>
<name>A0ABS2G6V7_9FIRM</name>
<evidence type="ECO:0000256" key="1">
    <source>
        <dbReference type="SAM" id="Phobius"/>
    </source>
</evidence>
<protein>
    <submittedName>
        <fullName evidence="2">Stage II sporulation protein M</fullName>
    </submittedName>
</protein>
<sequence>MKAKQKEWMKRGQMIFGIVCLSFILGTAGGAVAANLVGQSGREELAAVFQGALDSSAPAGFGYVFWKYFKYDLLIWAGGWLSMGVFLSGCVFLFRSISLGFTSAMLMSAYGKEGVLLAASALLPQNLILIPVYVLMMTAAVFYMGTWEENGGRKRAGRREKRRRQTEYCILLAGSVLLMAAAGVIEVGLIPILMEGVQLFS</sequence>
<proteinExistence type="predicted"/>
<dbReference type="RefSeq" id="WP_205134030.1">
    <property type="nucleotide sequence ID" value="NZ_JACSNT010000011.1"/>
</dbReference>
<keyword evidence="3" id="KW-1185">Reference proteome</keyword>
<dbReference type="Pfam" id="PF01944">
    <property type="entry name" value="SpoIIM"/>
    <property type="match status" value="1"/>
</dbReference>
<dbReference type="InterPro" id="IPR002798">
    <property type="entry name" value="SpoIIM-like"/>
</dbReference>
<comment type="caution">
    <text evidence="2">The sequence shown here is derived from an EMBL/GenBank/DDBJ whole genome shotgun (WGS) entry which is preliminary data.</text>
</comment>
<feature type="transmembrane region" description="Helical" evidence="1">
    <location>
        <begin position="168"/>
        <end position="194"/>
    </location>
</feature>
<organism evidence="2 3">
    <name type="scientific">Anaerotignum lactatifermentans</name>
    <dbReference type="NCBI Taxonomy" id="160404"/>
    <lineage>
        <taxon>Bacteria</taxon>
        <taxon>Bacillati</taxon>
        <taxon>Bacillota</taxon>
        <taxon>Clostridia</taxon>
        <taxon>Lachnospirales</taxon>
        <taxon>Anaerotignaceae</taxon>
        <taxon>Anaerotignum</taxon>
    </lineage>
</organism>
<feature type="transmembrane region" description="Helical" evidence="1">
    <location>
        <begin position="128"/>
        <end position="147"/>
    </location>
</feature>
<keyword evidence="1" id="KW-1133">Transmembrane helix</keyword>
<evidence type="ECO:0000313" key="2">
    <source>
        <dbReference type="EMBL" id="MBM6877201.1"/>
    </source>
</evidence>